<organism evidence="2 3">
    <name type="scientific">Tetrabaena socialis</name>
    <dbReference type="NCBI Taxonomy" id="47790"/>
    <lineage>
        <taxon>Eukaryota</taxon>
        <taxon>Viridiplantae</taxon>
        <taxon>Chlorophyta</taxon>
        <taxon>core chlorophytes</taxon>
        <taxon>Chlorophyceae</taxon>
        <taxon>CS clade</taxon>
        <taxon>Chlamydomonadales</taxon>
        <taxon>Tetrabaenaceae</taxon>
        <taxon>Tetrabaena</taxon>
    </lineage>
</organism>
<protein>
    <submittedName>
        <fullName evidence="2">Uncharacterized protein</fullName>
    </submittedName>
</protein>
<feature type="region of interest" description="Disordered" evidence="1">
    <location>
        <begin position="95"/>
        <end position="129"/>
    </location>
</feature>
<dbReference type="Proteomes" id="UP000236333">
    <property type="component" value="Unassembled WGS sequence"/>
</dbReference>
<accession>A0A2J7ZV17</accession>
<evidence type="ECO:0000313" key="3">
    <source>
        <dbReference type="Proteomes" id="UP000236333"/>
    </source>
</evidence>
<comment type="caution">
    <text evidence="2">The sequence shown here is derived from an EMBL/GenBank/DDBJ whole genome shotgun (WGS) entry which is preliminary data.</text>
</comment>
<keyword evidence="3" id="KW-1185">Reference proteome</keyword>
<proteinExistence type="predicted"/>
<name>A0A2J7ZV17_9CHLO</name>
<evidence type="ECO:0000256" key="1">
    <source>
        <dbReference type="SAM" id="MobiDB-lite"/>
    </source>
</evidence>
<sequence length="129" mass="13666">MVGGHLRCELELRGWLTKYSKETSYALVETLQRAHAYDSTAAAELVATRDAVRPADWVGEARARLAGADARLAEMRAMYDREVGAGVALSGAVFAGSEGGRGDGAVDEEAEGKGEGGRKRAVKKGKEGR</sequence>
<dbReference type="AlphaFoldDB" id="A0A2J7ZV17"/>
<dbReference type="EMBL" id="PGGS01000424">
    <property type="protein sequence ID" value="PNH04099.1"/>
    <property type="molecule type" value="Genomic_DNA"/>
</dbReference>
<reference evidence="2 3" key="1">
    <citation type="journal article" date="2017" name="Mol. Biol. Evol.">
        <title>The 4-celled Tetrabaena socialis nuclear genome reveals the essential components for genetic control of cell number at the origin of multicellularity in the volvocine lineage.</title>
        <authorList>
            <person name="Featherston J."/>
            <person name="Arakaki Y."/>
            <person name="Hanschen E.R."/>
            <person name="Ferris P.J."/>
            <person name="Michod R.E."/>
            <person name="Olson B.J.S.C."/>
            <person name="Nozaki H."/>
            <person name="Durand P.M."/>
        </authorList>
    </citation>
    <scope>NUCLEOTIDE SEQUENCE [LARGE SCALE GENOMIC DNA]</scope>
    <source>
        <strain evidence="2 3">NIES-571</strain>
    </source>
</reference>
<gene>
    <name evidence="2" type="ORF">TSOC_009771</name>
</gene>
<feature type="compositionally biased region" description="Basic and acidic residues" evidence="1">
    <location>
        <begin position="111"/>
        <end position="129"/>
    </location>
</feature>
<evidence type="ECO:0000313" key="2">
    <source>
        <dbReference type="EMBL" id="PNH04099.1"/>
    </source>
</evidence>
<dbReference type="OrthoDB" id="274752at2759"/>